<proteinExistence type="predicted"/>
<dbReference type="EMBL" id="BMQN01000016">
    <property type="protein sequence ID" value="GGS06109.1"/>
    <property type="molecule type" value="Genomic_DNA"/>
</dbReference>
<dbReference type="Gene3D" id="2.60.40.10">
    <property type="entry name" value="Immunoglobulins"/>
    <property type="match status" value="1"/>
</dbReference>
<accession>A0ABQ2SAM8</accession>
<evidence type="ECO:0000313" key="2">
    <source>
        <dbReference type="EMBL" id="GGS06109.1"/>
    </source>
</evidence>
<dbReference type="Proteomes" id="UP000644548">
    <property type="component" value="Unassembled WGS sequence"/>
</dbReference>
<feature type="signal peptide" evidence="1">
    <location>
        <begin position="1"/>
        <end position="23"/>
    </location>
</feature>
<dbReference type="RefSeq" id="WP_189074518.1">
    <property type="nucleotide sequence ID" value="NZ_BMQN01000016.1"/>
</dbReference>
<gene>
    <name evidence="2" type="ORF">GCM10008960_35640</name>
</gene>
<keyword evidence="3" id="KW-1185">Reference proteome</keyword>
<feature type="chain" id="PRO_5047007657" evidence="1">
    <location>
        <begin position="24"/>
        <end position="128"/>
    </location>
</feature>
<dbReference type="InterPro" id="IPR013783">
    <property type="entry name" value="Ig-like_fold"/>
</dbReference>
<evidence type="ECO:0000256" key="1">
    <source>
        <dbReference type="SAM" id="SignalP"/>
    </source>
</evidence>
<organism evidence="2 3">
    <name type="scientific">Deinococcus sedimenti</name>
    <dbReference type="NCBI Taxonomy" id="1867090"/>
    <lineage>
        <taxon>Bacteria</taxon>
        <taxon>Thermotogati</taxon>
        <taxon>Deinococcota</taxon>
        <taxon>Deinococci</taxon>
        <taxon>Deinococcales</taxon>
        <taxon>Deinococcaceae</taxon>
        <taxon>Deinococcus</taxon>
    </lineage>
</organism>
<protein>
    <submittedName>
        <fullName evidence="2">Uncharacterized protein</fullName>
    </submittedName>
</protein>
<dbReference type="Pfam" id="PF17957">
    <property type="entry name" value="Big_7"/>
    <property type="match status" value="1"/>
</dbReference>
<keyword evidence="1" id="KW-0732">Signal</keyword>
<name>A0ABQ2SAM8_9DEIO</name>
<dbReference type="PROSITE" id="PS51257">
    <property type="entry name" value="PROKAR_LIPOPROTEIN"/>
    <property type="match status" value="1"/>
</dbReference>
<comment type="caution">
    <text evidence="2">The sequence shown here is derived from an EMBL/GenBank/DDBJ whole genome shotgun (WGS) entry which is preliminary data.</text>
</comment>
<sequence>MRAFLLSALVAVLATSCGGPSTPSTTAQSTGTRVDTQAPKVSMVMSPQTLKEKGNVFFRLATQDNTTVSRVVLLIDGETFVDDPTAYNSYAKYFEASSNGEHKVTVRVYDQAQNVTEQTQTFHVNIGQ</sequence>
<reference evidence="3" key="1">
    <citation type="journal article" date="2019" name="Int. J. Syst. Evol. Microbiol.">
        <title>The Global Catalogue of Microorganisms (GCM) 10K type strain sequencing project: providing services to taxonomists for standard genome sequencing and annotation.</title>
        <authorList>
            <consortium name="The Broad Institute Genomics Platform"/>
            <consortium name="The Broad Institute Genome Sequencing Center for Infectious Disease"/>
            <person name="Wu L."/>
            <person name="Ma J."/>
        </authorList>
    </citation>
    <scope>NUCLEOTIDE SEQUENCE [LARGE SCALE GENOMIC DNA]</scope>
    <source>
        <strain evidence="3">JCM 31405</strain>
    </source>
</reference>
<evidence type="ECO:0000313" key="3">
    <source>
        <dbReference type="Proteomes" id="UP000644548"/>
    </source>
</evidence>